<keyword evidence="4" id="KW-1185">Reference proteome</keyword>
<sequence>MVPNNITKPVKQFTIPRLFISITIILILIPIGLLFHYISVNKELLTKNMALNEEIVSLNRTTYQLSAKIDQLIDERELVINRYFELNEIEEMIHQQMSDLPDEALGGIEIPFEDENLLNLETVPTDDLLLTSHLVDRYHQTIASIEQLEENLLYIPTHWPTDPNKITSPFGPRNDPFNRSRAIHSGIDVRGKTGTPIYAAADGTVQLAQYHGGYGNTIIINHSDRYETLYAHLSKISVEQGDQVLKGDVIGELGSTGRSTGPHLHYEIIKSGKAVDPEPYLNFFDNEIN</sequence>
<dbReference type="Gene3D" id="2.70.70.10">
    <property type="entry name" value="Glucose Permease (Domain IIA)"/>
    <property type="match status" value="1"/>
</dbReference>
<evidence type="ECO:0000256" key="1">
    <source>
        <dbReference type="SAM" id="Phobius"/>
    </source>
</evidence>
<gene>
    <name evidence="3" type="ORF">GCM10022410_24660</name>
</gene>
<dbReference type="EMBL" id="BAABDL010000141">
    <property type="protein sequence ID" value="GAA4079603.1"/>
    <property type="molecule type" value="Genomic_DNA"/>
</dbReference>
<dbReference type="PANTHER" id="PTHR21666">
    <property type="entry name" value="PEPTIDASE-RELATED"/>
    <property type="match status" value="1"/>
</dbReference>
<protein>
    <recommendedName>
        <fullName evidence="2">M23ase beta-sheet core domain-containing protein</fullName>
    </recommendedName>
</protein>
<dbReference type="CDD" id="cd12797">
    <property type="entry name" value="M23_peptidase"/>
    <property type="match status" value="1"/>
</dbReference>
<name>A0ABP7W2M7_9BACI</name>
<keyword evidence="1" id="KW-0812">Transmembrane</keyword>
<dbReference type="Proteomes" id="UP001501734">
    <property type="component" value="Unassembled WGS sequence"/>
</dbReference>
<keyword evidence="1" id="KW-1133">Transmembrane helix</keyword>
<evidence type="ECO:0000313" key="4">
    <source>
        <dbReference type="Proteomes" id="UP001501734"/>
    </source>
</evidence>
<dbReference type="Pfam" id="PF01551">
    <property type="entry name" value="Peptidase_M23"/>
    <property type="match status" value="1"/>
</dbReference>
<reference evidence="4" key="1">
    <citation type="journal article" date="2019" name="Int. J. Syst. Evol. Microbiol.">
        <title>The Global Catalogue of Microorganisms (GCM) 10K type strain sequencing project: providing services to taxonomists for standard genome sequencing and annotation.</title>
        <authorList>
            <consortium name="The Broad Institute Genomics Platform"/>
            <consortium name="The Broad Institute Genome Sequencing Center for Infectious Disease"/>
            <person name="Wu L."/>
            <person name="Ma J."/>
        </authorList>
    </citation>
    <scope>NUCLEOTIDE SEQUENCE [LARGE SCALE GENOMIC DNA]</scope>
    <source>
        <strain evidence="4">JCM 17250</strain>
    </source>
</reference>
<keyword evidence="1" id="KW-0472">Membrane</keyword>
<dbReference type="InterPro" id="IPR050570">
    <property type="entry name" value="Cell_wall_metabolism_enzyme"/>
</dbReference>
<proteinExistence type="predicted"/>
<dbReference type="InterPro" id="IPR011055">
    <property type="entry name" value="Dup_hybrid_motif"/>
</dbReference>
<comment type="caution">
    <text evidence="3">The sequence shown here is derived from an EMBL/GenBank/DDBJ whole genome shotgun (WGS) entry which is preliminary data.</text>
</comment>
<dbReference type="SUPFAM" id="SSF51261">
    <property type="entry name" value="Duplicated hybrid motif"/>
    <property type="match status" value="1"/>
</dbReference>
<organism evidence="3 4">
    <name type="scientific">Amphibacillus indicireducens</name>
    <dbReference type="NCBI Taxonomy" id="1076330"/>
    <lineage>
        <taxon>Bacteria</taxon>
        <taxon>Bacillati</taxon>
        <taxon>Bacillota</taxon>
        <taxon>Bacilli</taxon>
        <taxon>Bacillales</taxon>
        <taxon>Bacillaceae</taxon>
        <taxon>Amphibacillus</taxon>
    </lineage>
</organism>
<accession>A0ABP7W2M7</accession>
<evidence type="ECO:0000313" key="3">
    <source>
        <dbReference type="EMBL" id="GAA4079603.1"/>
    </source>
</evidence>
<feature type="transmembrane region" description="Helical" evidence="1">
    <location>
        <begin position="18"/>
        <end position="38"/>
    </location>
</feature>
<dbReference type="InterPro" id="IPR016047">
    <property type="entry name" value="M23ase_b-sheet_dom"/>
</dbReference>
<dbReference type="RefSeq" id="WP_344913752.1">
    <property type="nucleotide sequence ID" value="NZ_BAABDL010000141.1"/>
</dbReference>
<feature type="domain" description="M23ase beta-sheet core" evidence="2">
    <location>
        <begin position="183"/>
        <end position="277"/>
    </location>
</feature>
<dbReference type="PANTHER" id="PTHR21666:SF270">
    <property type="entry name" value="MUREIN HYDROLASE ACTIVATOR ENVC"/>
    <property type="match status" value="1"/>
</dbReference>
<evidence type="ECO:0000259" key="2">
    <source>
        <dbReference type="Pfam" id="PF01551"/>
    </source>
</evidence>